<sequence>MNNRVLLISAAAVCLFMLGCGAGNQNPPTSAAKGKLTLKGQPVEGATIQFLPAAPEGKVASAKSEADGTFILSTFETGDGAMPGKFKVTVRKLVSVEQGVQKDGEHAGEPAFVNKDMLPKKYMSTDSSQLEFEVTDGGDNTFDIDLSE</sequence>
<proteinExistence type="predicted"/>
<dbReference type="Proteomes" id="UP000240009">
    <property type="component" value="Unassembled WGS sequence"/>
</dbReference>
<keyword evidence="1" id="KW-0732">Signal</keyword>
<dbReference type="AlphaFoldDB" id="A0A2S8FGY6"/>
<gene>
    <name evidence="2" type="ORF">C5Y96_13715</name>
</gene>
<evidence type="ECO:0008006" key="4">
    <source>
        <dbReference type="Google" id="ProtNLM"/>
    </source>
</evidence>
<protein>
    <recommendedName>
        <fullName evidence="4">Carboxypeptidase regulatory-like domain-containing protein</fullName>
    </recommendedName>
</protein>
<evidence type="ECO:0000313" key="3">
    <source>
        <dbReference type="Proteomes" id="UP000240009"/>
    </source>
</evidence>
<feature type="signal peptide" evidence="1">
    <location>
        <begin position="1"/>
        <end position="22"/>
    </location>
</feature>
<name>A0A2S8FGY6_9BACT</name>
<dbReference type="RefSeq" id="WP_105354226.1">
    <property type="nucleotide sequence ID" value="NZ_PUIA01000037.1"/>
</dbReference>
<dbReference type="EMBL" id="PUIA01000037">
    <property type="protein sequence ID" value="PQO31392.1"/>
    <property type="molecule type" value="Genomic_DNA"/>
</dbReference>
<evidence type="ECO:0000313" key="2">
    <source>
        <dbReference type="EMBL" id="PQO31392.1"/>
    </source>
</evidence>
<feature type="chain" id="PRO_5015783314" description="Carboxypeptidase regulatory-like domain-containing protein" evidence="1">
    <location>
        <begin position="23"/>
        <end position="148"/>
    </location>
</feature>
<organism evidence="2 3">
    <name type="scientific">Blastopirellula marina</name>
    <dbReference type="NCBI Taxonomy" id="124"/>
    <lineage>
        <taxon>Bacteria</taxon>
        <taxon>Pseudomonadati</taxon>
        <taxon>Planctomycetota</taxon>
        <taxon>Planctomycetia</taxon>
        <taxon>Pirellulales</taxon>
        <taxon>Pirellulaceae</taxon>
        <taxon>Blastopirellula</taxon>
    </lineage>
</organism>
<comment type="caution">
    <text evidence="2">The sequence shown here is derived from an EMBL/GenBank/DDBJ whole genome shotgun (WGS) entry which is preliminary data.</text>
</comment>
<reference evidence="2 3" key="1">
    <citation type="submission" date="2018-02" db="EMBL/GenBank/DDBJ databases">
        <title>Comparative genomes isolates from brazilian mangrove.</title>
        <authorList>
            <person name="Araujo J.E."/>
            <person name="Taketani R.G."/>
            <person name="Silva M.C.P."/>
            <person name="Loureco M.V."/>
            <person name="Andreote F.D."/>
        </authorList>
    </citation>
    <scope>NUCLEOTIDE SEQUENCE [LARGE SCALE GENOMIC DNA]</scope>
    <source>
        <strain evidence="2 3">HEX-2 MGV</strain>
    </source>
</reference>
<accession>A0A2S8FGY6</accession>
<dbReference type="OrthoDB" id="291697at2"/>
<evidence type="ECO:0000256" key="1">
    <source>
        <dbReference type="SAM" id="SignalP"/>
    </source>
</evidence>
<dbReference type="PROSITE" id="PS51257">
    <property type="entry name" value="PROKAR_LIPOPROTEIN"/>
    <property type="match status" value="1"/>
</dbReference>